<gene>
    <name evidence="1" type="ORF">GM545_08145</name>
</gene>
<protein>
    <submittedName>
        <fullName evidence="1">Uncharacterized protein</fullName>
    </submittedName>
</protein>
<sequence length="132" mass="14742">MSSGVNLKGFDDILRNIEARLGEPVVRRNVNRALKETVEEFEPTFKRAMAVYADTGKTVGAVVYGNVTGTSSGVPMVKLGFKSPRWTLIHLNEFGYAKNGHPRGFGVMRRFFEASKPVFKSKVGMKLKQEFL</sequence>
<proteinExistence type="predicted"/>
<dbReference type="RefSeq" id="WP_000094502.1">
    <property type="nucleotide sequence ID" value="NZ_CFIW02000038.1"/>
</dbReference>
<dbReference type="EMBL" id="WNHU01000043">
    <property type="protein sequence ID" value="MTV43581.1"/>
    <property type="molecule type" value="Genomic_DNA"/>
</dbReference>
<reference evidence="1 2" key="1">
    <citation type="submission" date="2019-11" db="EMBL/GenBank/DDBJ databases">
        <title>Growth characteristics of pneumococcus vary with the chemical composition of the capsule and with environmental conditions.</title>
        <authorList>
            <person name="Tothpal A."/>
            <person name="Desobry K."/>
            <person name="Joshi S."/>
            <person name="Wyllie A.L."/>
            <person name="Weinberger D.M."/>
        </authorList>
    </citation>
    <scope>NUCLEOTIDE SEQUENCE [LARGE SCALE GENOMIC DNA]</scope>
    <source>
        <strain evidence="2">pnumococcus09N</strain>
    </source>
</reference>
<dbReference type="Proteomes" id="UP000467349">
    <property type="component" value="Unassembled WGS sequence"/>
</dbReference>
<name>A0A0I6VE09_STREE</name>
<evidence type="ECO:0000313" key="1">
    <source>
        <dbReference type="EMBL" id="MTV43581.1"/>
    </source>
</evidence>
<accession>A0A0I6VE09</accession>
<evidence type="ECO:0000313" key="2">
    <source>
        <dbReference type="Proteomes" id="UP000467349"/>
    </source>
</evidence>
<comment type="caution">
    <text evidence="1">The sequence shown here is derived from an EMBL/GenBank/DDBJ whole genome shotgun (WGS) entry which is preliminary data.</text>
</comment>
<organism evidence="1 2">
    <name type="scientific">Streptococcus pneumoniae</name>
    <dbReference type="NCBI Taxonomy" id="1313"/>
    <lineage>
        <taxon>Bacteria</taxon>
        <taxon>Bacillati</taxon>
        <taxon>Bacillota</taxon>
        <taxon>Bacilli</taxon>
        <taxon>Lactobacillales</taxon>
        <taxon>Streptococcaceae</taxon>
        <taxon>Streptococcus</taxon>
    </lineage>
</organism>
<dbReference type="AlphaFoldDB" id="A0A0I6VE09"/>